<keyword evidence="2" id="KW-1185">Reference proteome</keyword>
<reference evidence="1 2" key="1">
    <citation type="submission" date="2024-12" db="EMBL/GenBank/DDBJ databases">
        <title>The unique morphological basis and parallel evolutionary history of personate flowers in Penstemon.</title>
        <authorList>
            <person name="Depatie T.H."/>
            <person name="Wessinger C.A."/>
        </authorList>
    </citation>
    <scope>NUCLEOTIDE SEQUENCE [LARGE SCALE GENOMIC DNA]</scope>
    <source>
        <strain evidence="1">WTNN_2</strain>
        <tissue evidence="1">Leaf</tissue>
    </source>
</reference>
<dbReference type="InterPro" id="IPR044809">
    <property type="entry name" value="AUF1-like"/>
</dbReference>
<dbReference type="PANTHER" id="PTHR31215">
    <property type="entry name" value="OS05G0510400 PROTEIN-RELATED"/>
    <property type="match status" value="1"/>
</dbReference>
<accession>A0ABD3TD87</accession>
<gene>
    <name evidence="1" type="ORF">ACJIZ3_009302</name>
</gene>
<organism evidence="1 2">
    <name type="scientific">Penstemon smallii</name>
    <dbReference type="NCBI Taxonomy" id="265156"/>
    <lineage>
        <taxon>Eukaryota</taxon>
        <taxon>Viridiplantae</taxon>
        <taxon>Streptophyta</taxon>
        <taxon>Embryophyta</taxon>
        <taxon>Tracheophyta</taxon>
        <taxon>Spermatophyta</taxon>
        <taxon>Magnoliopsida</taxon>
        <taxon>eudicotyledons</taxon>
        <taxon>Gunneridae</taxon>
        <taxon>Pentapetalae</taxon>
        <taxon>asterids</taxon>
        <taxon>lamiids</taxon>
        <taxon>Lamiales</taxon>
        <taxon>Plantaginaceae</taxon>
        <taxon>Cheloneae</taxon>
        <taxon>Penstemon</taxon>
    </lineage>
</organism>
<dbReference type="Proteomes" id="UP001634393">
    <property type="component" value="Unassembled WGS sequence"/>
</dbReference>
<evidence type="ECO:0000313" key="2">
    <source>
        <dbReference type="Proteomes" id="UP001634393"/>
    </source>
</evidence>
<comment type="caution">
    <text evidence="1">The sequence shown here is derived from an EMBL/GenBank/DDBJ whole genome shotgun (WGS) entry which is preliminary data.</text>
</comment>
<dbReference type="EMBL" id="JBJXBP010000004">
    <property type="protein sequence ID" value="KAL3834566.1"/>
    <property type="molecule type" value="Genomic_DNA"/>
</dbReference>
<evidence type="ECO:0000313" key="1">
    <source>
        <dbReference type="EMBL" id="KAL3834566.1"/>
    </source>
</evidence>
<name>A0ABD3TD87_9LAMI</name>
<protein>
    <submittedName>
        <fullName evidence="1">Uncharacterized protein</fullName>
    </submittedName>
</protein>
<proteinExistence type="predicted"/>
<dbReference type="AlphaFoldDB" id="A0ABD3TD87"/>
<sequence>MPIIKFLNRFSSIQSLTFHLSFHNKPSGSFEPLVRWKFEKSEFIFLSAESVCVYSSEKGFENDEDDDDVLVEPSTRFNILISYHLVDAVWRYKNILKPIISDFPNLKNVSDADDVKFRLKRWDKNVVRLPLSGRVMKGVNVLVCKEIGINDGLTVSENGFEEEELCELASTMVKKDASYEGIISLTQILSLAARADVCVYSSEETFENADDDVLVEPFTHLKNLICYHLLDAVSRYEKILKPILCDFPNLKNISVTDSLNQGQIVLDEDDISSLRNEDEPIMEDGDGVNFSLQLWHENVVHLPISGRVMKDVGVVMCKKIGTDDCLMKSENGFEGEEFRELATTMVKKAARIEGVIPLALLIRLSRDDQE</sequence>